<comment type="subcellular location">
    <subcellularLocation>
        <location evidence="1">Membrane</location>
    </subcellularLocation>
</comment>
<gene>
    <name evidence="4" type="ORF">DN745_03075</name>
</gene>
<dbReference type="SUPFAM" id="SSF117892">
    <property type="entry name" value="Band 7/SPFH domain"/>
    <property type="match status" value="1"/>
</dbReference>
<name>A0A2Z4FHI3_9DELT</name>
<dbReference type="KEGG" id="bsed:DN745_03075"/>
<protein>
    <submittedName>
        <fullName evidence="4">Flotillin family protein</fullName>
    </submittedName>
</protein>
<reference evidence="4 5" key="1">
    <citation type="submission" date="2018-06" db="EMBL/GenBank/DDBJ databases">
        <title>Lujinxingia sediminis gen. nov. sp. nov., a new facultative anaerobic member of the class Deltaproteobacteria, and proposal of Lujinxingaceae fam. nov.</title>
        <authorList>
            <person name="Guo L.-Y."/>
            <person name="Li C.-M."/>
            <person name="Wang S."/>
            <person name="Du Z.-J."/>
        </authorList>
    </citation>
    <scope>NUCLEOTIDE SEQUENCE [LARGE SCALE GENOMIC DNA]</scope>
    <source>
        <strain evidence="4 5">FA350</strain>
    </source>
</reference>
<dbReference type="InterPro" id="IPR027705">
    <property type="entry name" value="Flotillin_fam"/>
</dbReference>
<evidence type="ECO:0000313" key="5">
    <source>
        <dbReference type="Proteomes" id="UP000249799"/>
    </source>
</evidence>
<dbReference type="Pfam" id="PF01145">
    <property type="entry name" value="Band_7"/>
    <property type="match status" value="1"/>
</dbReference>
<comment type="similarity">
    <text evidence="2">Belongs to the band 7/mec-2 family. Flotillin subfamily.</text>
</comment>
<proteinExistence type="inferred from homology"/>
<keyword evidence="3" id="KW-0472">Membrane</keyword>
<dbReference type="GO" id="GO:0002020">
    <property type="term" value="F:protease binding"/>
    <property type="evidence" value="ECO:0007669"/>
    <property type="project" value="TreeGrafter"/>
</dbReference>
<dbReference type="Gene3D" id="3.30.479.30">
    <property type="entry name" value="Band 7 domain"/>
    <property type="match status" value="1"/>
</dbReference>
<evidence type="ECO:0000313" key="4">
    <source>
        <dbReference type="EMBL" id="AWV88379.1"/>
    </source>
</evidence>
<dbReference type="CDD" id="cd03399">
    <property type="entry name" value="SPFH_flotillin"/>
    <property type="match status" value="1"/>
</dbReference>
<dbReference type="GO" id="GO:0072659">
    <property type="term" value="P:protein localization to plasma membrane"/>
    <property type="evidence" value="ECO:0007669"/>
    <property type="project" value="TreeGrafter"/>
</dbReference>
<dbReference type="OrthoDB" id="9786220at2"/>
<keyword evidence="5" id="KW-1185">Reference proteome</keyword>
<dbReference type="RefSeq" id="WP_111332066.1">
    <property type="nucleotide sequence ID" value="NZ_CP030032.1"/>
</dbReference>
<sequence>MEIIFAAVVIFGLFAVAVVIGASNLLEICEPNEVLVFSGSKNEKGYQFLHAGKKLRIPLFHRVDRLDVTNMVIDLNVTNAYSKGGIPLSVKGVANVKIASHQPLIANAVERFLGMSRERVMQIARETLEGNLRGVLARLTPEQVNFDRQSFASELSEEAEHDLSKLGLVLDTLKIQNVTDDKGYLDSIGRKQSAVLIMNSRVAEAENRSEAAIRDASNQLKKAHAKIEARKEISKAESDRRVLDATTRGSAMIAEERSRIGAAVAKAQANVDVQRARLEQVKRQLAADVIQPAKARKAQLEAEAKGNAAKIIEDGKADVEALQALVNTWRDAGDSARPIFKLQQFDFIMESMMSTIKAIEIDKITVIDSRLNKIDREGSLPMKAASSSEQIKQTLGLDVPRMLQGLSAMNTKDS</sequence>
<dbReference type="EMBL" id="CP030032">
    <property type="protein sequence ID" value="AWV88379.1"/>
    <property type="molecule type" value="Genomic_DNA"/>
</dbReference>
<dbReference type="GO" id="GO:0005886">
    <property type="term" value="C:plasma membrane"/>
    <property type="evidence" value="ECO:0007669"/>
    <property type="project" value="TreeGrafter"/>
</dbReference>
<evidence type="ECO:0000256" key="2">
    <source>
        <dbReference type="ARBA" id="ARBA00007161"/>
    </source>
</evidence>
<accession>A0A2Z4FHI3</accession>
<evidence type="ECO:0000256" key="3">
    <source>
        <dbReference type="ARBA" id="ARBA00023136"/>
    </source>
</evidence>
<dbReference type="SMART" id="SM00244">
    <property type="entry name" value="PHB"/>
    <property type="match status" value="1"/>
</dbReference>
<dbReference type="PANTHER" id="PTHR13806:SF46">
    <property type="entry name" value="FLOTILLIN-1-RELATED"/>
    <property type="match status" value="1"/>
</dbReference>
<dbReference type="PANTHER" id="PTHR13806">
    <property type="entry name" value="FLOTILLIN-RELATED"/>
    <property type="match status" value="1"/>
</dbReference>
<dbReference type="InterPro" id="IPR036013">
    <property type="entry name" value="Band_7/SPFH_dom_sf"/>
</dbReference>
<dbReference type="AlphaFoldDB" id="A0A2Z4FHI3"/>
<organism evidence="4 5">
    <name type="scientific">Bradymonas sediminis</name>
    <dbReference type="NCBI Taxonomy" id="1548548"/>
    <lineage>
        <taxon>Bacteria</taxon>
        <taxon>Deltaproteobacteria</taxon>
        <taxon>Bradymonadales</taxon>
        <taxon>Bradymonadaceae</taxon>
        <taxon>Bradymonas</taxon>
    </lineage>
</organism>
<dbReference type="Proteomes" id="UP000249799">
    <property type="component" value="Chromosome"/>
</dbReference>
<dbReference type="InterPro" id="IPR001107">
    <property type="entry name" value="Band_7"/>
</dbReference>
<evidence type="ECO:0000256" key="1">
    <source>
        <dbReference type="ARBA" id="ARBA00004370"/>
    </source>
</evidence>